<dbReference type="InterPro" id="IPR019428">
    <property type="entry name" value="7TM_GPCR_serpentine_rcpt_Str"/>
</dbReference>
<dbReference type="PANTHER" id="PTHR22943">
    <property type="entry name" value="7-TRANSMEMBRANE DOMAIN RECEPTOR C.ELEGANS"/>
    <property type="match status" value="1"/>
</dbReference>
<dbReference type="AlphaFoldDB" id="A0A2A6C476"/>
<sequence length="188" mass="21361">MYVLGISVSPDRDESALPILRKAFTEMYNDTATEGYLVIDHWKDGQLNIKSLFVLIPTFIIIVISFSLATFLAWGTFRGIAKSESISKAYKAVQYKILIATFVPLVFVYTPYFCLLYFPFLGIPDLGVSATFPVLVSFFPAWDAFVIIALIKDYREGLLQLLGFKREKKSVPSSTVSEMTTRWAERRE</sequence>
<proteinExistence type="predicted"/>
<accession>A0A8R1YLL1</accession>
<reference evidence="2" key="1">
    <citation type="journal article" date="2008" name="Nat. Genet.">
        <title>The Pristionchus pacificus genome provides a unique perspective on nematode lifestyle and parasitism.</title>
        <authorList>
            <person name="Dieterich C."/>
            <person name="Clifton S.W."/>
            <person name="Schuster L.N."/>
            <person name="Chinwalla A."/>
            <person name="Delehaunty K."/>
            <person name="Dinkelacker I."/>
            <person name="Fulton L."/>
            <person name="Fulton R."/>
            <person name="Godfrey J."/>
            <person name="Minx P."/>
            <person name="Mitreva M."/>
            <person name="Roeseler W."/>
            <person name="Tian H."/>
            <person name="Witte H."/>
            <person name="Yang S.P."/>
            <person name="Wilson R.K."/>
            <person name="Sommer R.J."/>
        </authorList>
    </citation>
    <scope>NUCLEOTIDE SEQUENCE [LARGE SCALE GENOMIC DNA]</scope>
    <source>
        <strain evidence="2">PS312</strain>
    </source>
</reference>
<dbReference type="EnsemblMetazoa" id="PPA24175.1">
    <property type="protein sequence ID" value="PPA24175.1"/>
    <property type="gene ID" value="WBGene00113729"/>
</dbReference>
<name>A0A2A6C476_PRIPA</name>
<dbReference type="Pfam" id="PF10326">
    <property type="entry name" value="7TM_GPCR_Str"/>
    <property type="match status" value="1"/>
</dbReference>
<dbReference type="Proteomes" id="UP000005239">
    <property type="component" value="Unassembled WGS sequence"/>
</dbReference>
<gene>
    <name evidence="1" type="primary">WBGene00113729</name>
</gene>
<evidence type="ECO:0000313" key="1">
    <source>
        <dbReference type="EnsemblMetazoa" id="PPA24175.1"/>
    </source>
</evidence>
<dbReference type="PANTHER" id="PTHR22943:SF248">
    <property type="entry name" value="SEVEN TM RECEPTOR"/>
    <property type="match status" value="1"/>
</dbReference>
<reference evidence="1" key="2">
    <citation type="submission" date="2022-06" db="UniProtKB">
        <authorList>
            <consortium name="EnsemblMetazoa"/>
        </authorList>
    </citation>
    <scope>IDENTIFICATION</scope>
    <source>
        <strain evidence="1">PS312</strain>
    </source>
</reference>
<keyword evidence="2" id="KW-1185">Reference proteome</keyword>
<dbReference type="SUPFAM" id="SSF81321">
    <property type="entry name" value="Family A G protein-coupled receptor-like"/>
    <property type="match status" value="1"/>
</dbReference>
<protein>
    <submittedName>
        <fullName evidence="1">G protein-coupled receptor</fullName>
    </submittedName>
</protein>
<dbReference type="Gene3D" id="1.20.1070.10">
    <property type="entry name" value="Rhodopsin 7-helix transmembrane proteins"/>
    <property type="match status" value="1"/>
</dbReference>
<evidence type="ECO:0000313" key="2">
    <source>
        <dbReference type="Proteomes" id="UP000005239"/>
    </source>
</evidence>
<organism evidence="1 2">
    <name type="scientific">Pristionchus pacificus</name>
    <name type="common">Parasitic nematode worm</name>
    <dbReference type="NCBI Taxonomy" id="54126"/>
    <lineage>
        <taxon>Eukaryota</taxon>
        <taxon>Metazoa</taxon>
        <taxon>Ecdysozoa</taxon>
        <taxon>Nematoda</taxon>
        <taxon>Chromadorea</taxon>
        <taxon>Rhabditida</taxon>
        <taxon>Rhabditina</taxon>
        <taxon>Diplogasteromorpha</taxon>
        <taxon>Diplogasteroidea</taxon>
        <taxon>Neodiplogasteridae</taxon>
        <taxon>Pristionchus</taxon>
    </lineage>
</organism>
<accession>A0A2A6C476</accession>